<reference evidence="1" key="1">
    <citation type="journal article" date="2022" name="bioRxiv">
        <title>Sequencing and chromosome-scale assembly of the giantPleurodeles waltlgenome.</title>
        <authorList>
            <person name="Brown T."/>
            <person name="Elewa A."/>
            <person name="Iarovenko S."/>
            <person name="Subramanian E."/>
            <person name="Araus A.J."/>
            <person name="Petzold A."/>
            <person name="Susuki M."/>
            <person name="Suzuki K.-i.T."/>
            <person name="Hayashi T."/>
            <person name="Toyoda A."/>
            <person name="Oliveira C."/>
            <person name="Osipova E."/>
            <person name="Leigh N.D."/>
            <person name="Simon A."/>
            <person name="Yun M.H."/>
        </authorList>
    </citation>
    <scope>NUCLEOTIDE SEQUENCE</scope>
    <source>
        <strain evidence="1">20211129_DDA</strain>
        <tissue evidence="1">Liver</tissue>
    </source>
</reference>
<organism evidence="1 2">
    <name type="scientific">Pleurodeles waltl</name>
    <name type="common">Iberian ribbed newt</name>
    <dbReference type="NCBI Taxonomy" id="8319"/>
    <lineage>
        <taxon>Eukaryota</taxon>
        <taxon>Metazoa</taxon>
        <taxon>Chordata</taxon>
        <taxon>Craniata</taxon>
        <taxon>Vertebrata</taxon>
        <taxon>Euteleostomi</taxon>
        <taxon>Amphibia</taxon>
        <taxon>Batrachia</taxon>
        <taxon>Caudata</taxon>
        <taxon>Salamandroidea</taxon>
        <taxon>Salamandridae</taxon>
        <taxon>Pleurodelinae</taxon>
        <taxon>Pleurodeles</taxon>
    </lineage>
</organism>
<dbReference type="Proteomes" id="UP001066276">
    <property type="component" value="Chromosome 5"/>
</dbReference>
<sequence length="70" mass="8227">MPLLRNSWLVFEQQMAYLKPAPSALTTWRNGWTVKIRDWTVRRSAFPTLEDSATTRRLEKLEHLLKSVAI</sequence>
<dbReference type="EMBL" id="JANPWB010000009">
    <property type="protein sequence ID" value="KAJ1151407.1"/>
    <property type="molecule type" value="Genomic_DNA"/>
</dbReference>
<gene>
    <name evidence="1" type="ORF">NDU88_004189</name>
</gene>
<accession>A0AAV7RFE4</accession>
<proteinExistence type="predicted"/>
<evidence type="ECO:0000313" key="2">
    <source>
        <dbReference type="Proteomes" id="UP001066276"/>
    </source>
</evidence>
<comment type="caution">
    <text evidence="1">The sequence shown here is derived from an EMBL/GenBank/DDBJ whole genome shotgun (WGS) entry which is preliminary data.</text>
</comment>
<dbReference type="AlphaFoldDB" id="A0AAV7RFE4"/>
<evidence type="ECO:0000313" key="1">
    <source>
        <dbReference type="EMBL" id="KAJ1151407.1"/>
    </source>
</evidence>
<protein>
    <submittedName>
        <fullName evidence="1">Uncharacterized protein</fullName>
    </submittedName>
</protein>
<name>A0AAV7RFE4_PLEWA</name>
<keyword evidence="2" id="KW-1185">Reference proteome</keyword>